<keyword evidence="4" id="KW-0233">DNA recombination</keyword>
<evidence type="ECO:0000256" key="1">
    <source>
        <dbReference type="ARBA" id="ARBA00008857"/>
    </source>
</evidence>
<sequence length="273" mass="31677">MNKETNRTDKDGNKELAVKTINRYLVNFNAFLNWCSNEGKIEKSNFFVGLKIKETKNSKSKHRPYTSDEITKVMNYKPTRSNEAEKIRIDAYWFPKVALYTGMRLNEIAGLTVNDFKQENDIHYINLFDKDLKTETSERHIPIHSKLIELGFLDFVEQRKKDKQKVLFNQIRAGKKVAGKDGWGVTISKWYNLNVVKKIGIDKRNEKNNNKLVDFHGLRHTFLSKFKQLGFCDNLVKQIAGHGKGDDITFDVYGSEVTTKISALKETIENIEY</sequence>
<dbReference type="Proteomes" id="UP000315303">
    <property type="component" value="Unassembled WGS sequence"/>
</dbReference>
<proteinExistence type="inferred from homology"/>
<dbReference type="PROSITE" id="PS51898">
    <property type="entry name" value="TYR_RECOMBINASE"/>
    <property type="match status" value="1"/>
</dbReference>
<reference evidence="6 7" key="1">
    <citation type="submission" date="2019-01" db="EMBL/GenBank/DDBJ databases">
        <title>Litorilituus lipolytica sp. nov., isolated from intertidal sand of the Yellow Sea in China.</title>
        <authorList>
            <person name="Liu A."/>
        </authorList>
    </citation>
    <scope>NUCLEOTIDE SEQUENCE [LARGE SCALE GENOMIC DNA]</scope>
    <source>
        <strain evidence="6 7">RZ04</strain>
    </source>
</reference>
<dbReference type="Gene3D" id="1.10.443.10">
    <property type="entry name" value="Intergrase catalytic core"/>
    <property type="match status" value="1"/>
</dbReference>
<evidence type="ECO:0000313" key="7">
    <source>
        <dbReference type="Proteomes" id="UP000315303"/>
    </source>
</evidence>
<dbReference type="GO" id="GO:0006310">
    <property type="term" value="P:DNA recombination"/>
    <property type="evidence" value="ECO:0007669"/>
    <property type="project" value="UniProtKB-KW"/>
</dbReference>
<protein>
    <submittedName>
        <fullName evidence="6">Site-specific integrase</fullName>
    </submittedName>
</protein>
<dbReference type="InterPro" id="IPR013762">
    <property type="entry name" value="Integrase-like_cat_sf"/>
</dbReference>
<organism evidence="6 7">
    <name type="scientific">Litorilituus lipolyticus</name>
    <dbReference type="NCBI Taxonomy" id="2491017"/>
    <lineage>
        <taxon>Bacteria</taxon>
        <taxon>Pseudomonadati</taxon>
        <taxon>Pseudomonadota</taxon>
        <taxon>Gammaproteobacteria</taxon>
        <taxon>Alteromonadales</taxon>
        <taxon>Colwelliaceae</taxon>
        <taxon>Litorilituus</taxon>
    </lineage>
</organism>
<dbReference type="SUPFAM" id="SSF56349">
    <property type="entry name" value="DNA breaking-rejoining enzymes"/>
    <property type="match status" value="1"/>
</dbReference>
<evidence type="ECO:0000256" key="2">
    <source>
        <dbReference type="ARBA" id="ARBA00022908"/>
    </source>
</evidence>
<dbReference type="EMBL" id="SAWY01000038">
    <property type="protein sequence ID" value="TPH12780.1"/>
    <property type="molecule type" value="Genomic_DNA"/>
</dbReference>
<keyword evidence="7" id="KW-1185">Reference proteome</keyword>
<dbReference type="PANTHER" id="PTHR30349:SF41">
    <property type="entry name" value="INTEGRASE_RECOMBINASE PROTEIN MJ0367-RELATED"/>
    <property type="match status" value="1"/>
</dbReference>
<feature type="domain" description="Tyr recombinase" evidence="5">
    <location>
        <begin position="60"/>
        <end position="269"/>
    </location>
</feature>
<evidence type="ECO:0000256" key="3">
    <source>
        <dbReference type="ARBA" id="ARBA00023125"/>
    </source>
</evidence>
<dbReference type="PANTHER" id="PTHR30349">
    <property type="entry name" value="PHAGE INTEGRASE-RELATED"/>
    <property type="match status" value="1"/>
</dbReference>
<gene>
    <name evidence="6" type="ORF">EPA86_15225</name>
</gene>
<dbReference type="InterPro" id="IPR002104">
    <property type="entry name" value="Integrase_catalytic"/>
</dbReference>
<name>A0A502KMB4_9GAMM</name>
<dbReference type="OrthoDB" id="9784724at2"/>
<evidence type="ECO:0000313" key="6">
    <source>
        <dbReference type="EMBL" id="TPH12780.1"/>
    </source>
</evidence>
<keyword evidence="3" id="KW-0238">DNA-binding</keyword>
<evidence type="ECO:0000259" key="5">
    <source>
        <dbReference type="PROSITE" id="PS51898"/>
    </source>
</evidence>
<dbReference type="InterPro" id="IPR011010">
    <property type="entry name" value="DNA_brk_join_enz"/>
</dbReference>
<comment type="similarity">
    <text evidence="1">Belongs to the 'phage' integrase family.</text>
</comment>
<dbReference type="CDD" id="cd01184">
    <property type="entry name" value="INT_C_like_1"/>
    <property type="match status" value="1"/>
</dbReference>
<dbReference type="RefSeq" id="WP_140605133.1">
    <property type="nucleotide sequence ID" value="NZ_SAWY01000038.1"/>
</dbReference>
<dbReference type="Pfam" id="PF00589">
    <property type="entry name" value="Phage_integrase"/>
    <property type="match status" value="1"/>
</dbReference>
<dbReference type="InterPro" id="IPR050090">
    <property type="entry name" value="Tyrosine_recombinase_XerCD"/>
</dbReference>
<dbReference type="AlphaFoldDB" id="A0A502KMB4"/>
<dbReference type="GO" id="GO:0003677">
    <property type="term" value="F:DNA binding"/>
    <property type="evidence" value="ECO:0007669"/>
    <property type="project" value="UniProtKB-KW"/>
</dbReference>
<keyword evidence="2" id="KW-0229">DNA integration</keyword>
<evidence type="ECO:0000256" key="4">
    <source>
        <dbReference type="ARBA" id="ARBA00023172"/>
    </source>
</evidence>
<accession>A0A502KMB4</accession>
<comment type="caution">
    <text evidence="6">The sequence shown here is derived from an EMBL/GenBank/DDBJ whole genome shotgun (WGS) entry which is preliminary data.</text>
</comment>
<dbReference type="GO" id="GO:0015074">
    <property type="term" value="P:DNA integration"/>
    <property type="evidence" value="ECO:0007669"/>
    <property type="project" value="UniProtKB-KW"/>
</dbReference>